<feature type="compositionally biased region" description="Basic and acidic residues" evidence="1">
    <location>
        <begin position="299"/>
        <end position="308"/>
    </location>
</feature>
<feature type="domain" description="Reverse transcriptase" evidence="2">
    <location>
        <begin position="56"/>
        <end position="192"/>
    </location>
</feature>
<evidence type="ECO:0000256" key="1">
    <source>
        <dbReference type="SAM" id="MobiDB-lite"/>
    </source>
</evidence>
<dbReference type="Proteomes" id="UP000299102">
    <property type="component" value="Unassembled WGS sequence"/>
</dbReference>
<protein>
    <recommendedName>
        <fullName evidence="2">Reverse transcriptase domain-containing protein</fullName>
    </recommendedName>
</protein>
<accession>A0A4C1SWP4</accession>
<proteinExistence type="predicted"/>
<dbReference type="PANTHER" id="PTHR47027:SF20">
    <property type="entry name" value="REVERSE TRANSCRIPTASE-LIKE PROTEIN WITH RNA-DIRECTED DNA POLYMERASE DOMAIN"/>
    <property type="match status" value="1"/>
</dbReference>
<feature type="region of interest" description="Disordered" evidence="1">
    <location>
        <begin position="289"/>
        <end position="308"/>
    </location>
</feature>
<evidence type="ECO:0000313" key="4">
    <source>
        <dbReference type="Proteomes" id="UP000299102"/>
    </source>
</evidence>
<dbReference type="AlphaFoldDB" id="A0A4C1SWP4"/>
<comment type="caution">
    <text evidence="3">The sequence shown here is derived from an EMBL/GenBank/DDBJ whole genome shotgun (WGS) entry which is preliminary data.</text>
</comment>
<reference evidence="3 4" key="1">
    <citation type="journal article" date="2019" name="Commun. Biol.">
        <title>The bagworm genome reveals a unique fibroin gene that provides high tensile strength.</title>
        <authorList>
            <person name="Kono N."/>
            <person name="Nakamura H."/>
            <person name="Ohtoshi R."/>
            <person name="Tomita M."/>
            <person name="Numata K."/>
            <person name="Arakawa K."/>
        </authorList>
    </citation>
    <scope>NUCLEOTIDE SEQUENCE [LARGE SCALE GENOMIC DNA]</scope>
</reference>
<keyword evidence="4" id="KW-1185">Reference proteome</keyword>
<dbReference type="InterPro" id="IPR043502">
    <property type="entry name" value="DNA/RNA_pol_sf"/>
</dbReference>
<dbReference type="Pfam" id="PF00078">
    <property type="entry name" value="RVT_1"/>
    <property type="match status" value="1"/>
</dbReference>
<dbReference type="OrthoDB" id="425681at2759"/>
<dbReference type="EMBL" id="BGZK01000018">
    <property type="protein sequence ID" value="GBP05451.1"/>
    <property type="molecule type" value="Genomic_DNA"/>
</dbReference>
<organism evidence="3 4">
    <name type="scientific">Eumeta variegata</name>
    <name type="common">Bagworm moth</name>
    <name type="synonym">Eumeta japonica</name>
    <dbReference type="NCBI Taxonomy" id="151549"/>
    <lineage>
        <taxon>Eukaryota</taxon>
        <taxon>Metazoa</taxon>
        <taxon>Ecdysozoa</taxon>
        <taxon>Arthropoda</taxon>
        <taxon>Hexapoda</taxon>
        <taxon>Insecta</taxon>
        <taxon>Pterygota</taxon>
        <taxon>Neoptera</taxon>
        <taxon>Endopterygota</taxon>
        <taxon>Lepidoptera</taxon>
        <taxon>Glossata</taxon>
        <taxon>Ditrysia</taxon>
        <taxon>Tineoidea</taxon>
        <taxon>Psychidae</taxon>
        <taxon>Oiketicinae</taxon>
        <taxon>Eumeta</taxon>
    </lineage>
</organism>
<evidence type="ECO:0000259" key="2">
    <source>
        <dbReference type="Pfam" id="PF00078"/>
    </source>
</evidence>
<dbReference type="SUPFAM" id="SSF56672">
    <property type="entry name" value="DNA/RNA polymerases"/>
    <property type="match status" value="1"/>
</dbReference>
<dbReference type="STRING" id="151549.A0A4C1SWP4"/>
<gene>
    <name evidence="3" type="ORF">EVAR_2978_1</name>
</gene>
<evidence type="ECO:0000313" key="3">
    <source>
        <dbReference type="EMBL" id="GBP05451.1"/>
    </source>
</evidence>
<name>A0A4C1SWP4_EUMVA</name>
<dbReference type="InterPro" id="IPR000477">
    <property type="entry name" value="RT_dom"/>
</dbReference>
<dbReference type="GO" id="GO:0071897">
    <property type="term" value="P:DNA biosynthetic process"/>
    <property type="evidence" value="ECO:0007669"/>
    <property type="project" value="UniProtKB-ARBA"/>
</dbReference>
<sequence>MAVRIATGTVACIGGSEGFAIGCRSRHNFPRNIGRHFLPYKAMYLFPGRVLGKCRVQPEPIARSLTHRPCMRLIRALQSLYWGSSACVRIDGAYTDCFDICRGIRQGCVASSWLFNLFMDSCLYNLNEYDCELRIDELSVKCLVYADDHVTLGPSACGLQEMVTKMNDSVKKRDMKVNVGKTKVMVFERDESTTECDILIEGEKVEQYAWRISEDRCRNSDVRERCDLKEDVVTRVERSMLRWFGRRERMNESRLTKEMYRANVYNGKVGKGHGRKSYADHTGGILKKGQILSTPKPTSLHEKIDRCQ</sequence>
<dbReference type="PANTHER" id="PTHR47027">
    <property type="entry name" value="REVERSE TRANSCRIPTASE DOMAIN-CONTAINING PROTEIN"/>
    <property type="match status" value="1"/>
</dbReference>